<keyword evidence="2" id="KW-1185">Reference proteome</keyword>
<reference evidence="1 2" key="1">
    <citation type="submission" date="2018-12" db="EMBL/GenBank/DDBJ databases">
        <authorList>
            <person name="Yu L."/>
        </authorList>
    </citation>
    <scope>NUCLEOTIDE SEQUENCE [LARGE SCALE GENOMIC DNA]</scope>
    <source>
        <strain evidence="1 2">S5H2222</strain>
    </source>
</reference>
<dbReference type="OrthoDB" id="1778393at2"/>
<protein>
    <submittedName>
        <fullName evidence="1">DUF4003 family protein</fullName>
    </submittedName>
</protein>
<dbReference type="AlphaFoldDB" id="A0A431UYB3"/>
<dbReference type="InterPro" id="IPR025062">
    <property type="entry name" value="DUF4003"/>
</dbReference>
<evidence type="ECO:0000313" key="2">
    <source>
        <dbReference type="Proteomes" id="UP000276349"/>
    </source>
</evidence>
<dbReference type="RefSeq" id="WP_126292357.1">
    <property type="nucleotide sequence ID" value="NZ_RXNR01000001.1"/>
</dbReference>
<dbReference type="EMBL" id="RXNR01000001">
    <property type="protein sequence ID" value="RTQ96576.1"/>
    <property type="molecule type" value="Genomic_DNA"/>
</dbReference>
<name>A0A431UYB3_9BACI</name>
<comment type="caution">
    <text evidence="1">The sequence shown here is derived from an EMBL/GenBank/DDBJ whole genome shotgun (WGS) entry which is preliminary data.</text>
</comment>
<organism evidence="1 2">
    <name type="scientific">Lysinibacillus telephonicus</name>
    <dbReference type="NCBI Taxonomy" id="1714840"/>
    <lineage>
        <taxon>Bacteria</taxon>
        <taxon>Bacillati</taxon>
        <taxon>Bacillota</taxon>
        <taxon>Bacilli</taxon>
        <taxon>Bacillales</taxon>
        <taxon>Bacillaceae</taxon>
        <taxon>Lysinibacillus</taxon>
    </lineage>
</organism>
<gene>
    <name evidence="1" type="ORF">EKG35_00555</name>
</gene>
<proteinExistence type="predicted"/>
<dbReference type="Pfam" id="PF13170">
    <property type="entry name" value="DUF4003"/>
    <property type="match status" value="1"/>
</dbReference>
<dbReference type="Proteomes" id="UP000276349">
    <property type="component" value="Unassembled WGS sequence"/>
</dbReference>
<accession>A0A431UYB3</accession>
<sequence length="345" mass="39616">MSLIFLNDSNFKLNEGSVNSMENKAYIELLNKNYEKLVNYLSWTIDKRIMLMLASHYSAEGKTFSFGSFEAVIEEIKRQTSWLSTLRSSSNLLYSVAMLLDGKEEPHQAVKNLIESEEILKQAKFKRSAYSYISAIFLTKHSEQKQTHAHKARKLYDAIRKHHPFLTSHEDMPYSVLLSNNDEDPELRAQTMNRYYTELRKNNFALENHSQWLSQVLTLNSSVYVEQLVPYVVQIRNELVQRKVNLKKEHYPLIGFLAVAGAKTENINQIVALYEELTKVKLFRWYKSIAFSIALQKVLHDLANLSDSLDMSIITNLEMLIQAEQAITATTTIAVVADSTSTSSD</sequence>
<evidence type="ECO:0000313" key="1">
    <source>
        <dbReference type="EMBL" id="RTQ96576.1"/>
    </source>
</evidence>